<accession>A0A9X6YDB9</accession>
<gene>
    <name evidence="1" type="ORF">CON01_31420</name>
</gene>
<sequence>MGIIESGPTSNSTAKIETIKALRYTPGLGALIRFTAVFTTGIQNSTQIIGIGDDLDGFFFGYNGTSFGILRRQNGTDNWIPQSSWNTDQFDGTGFSLVTLNPTQGSVYTIQYQWLGFGDIRFFIENPTTGEPTLVHIIRYSNAYTIPSIMNPTLPIMAQVINSTNSNNIVLKTSSAIGIVEGNGNTNSLVTRNSFSNTKIGIGNTETSIFSLQNKSIFQSKLNRVRVQLDMISFLGSANQNIIFSVVKNTTLGGAPVFIDISTDTSVIAVDTDGTTLAGGITILTFAFNGPGSTQVPLQDLDIQINPGEIFTFSAKSTSATTDVSIAVSWKELW</sequence>
<protein>
    <submittedName>
        <fullName evidence="1">Uncharacterized protein</fullName>
    </submittedName>
</protein>
<evidence type="ECO:0000313" key="2">
    <source>
        <dbReference type="Proteomes" id="UP000220127"/>
    </source>
</evidence>
<name>A0A9X6YDB9_BACTU</name>
<dbReference type="Proteomes" id="UP000220127">
    <property type="component" value="Unassembled WGS sequence"/>
</dbReference>
<dbReference type="EMBL" id="NVMD01000048">
    <property type="protein sequence ID" value="PED10603.1"/>
    <property type="molecule type" value="Genomic_DNA"/>
</dbReference>
<proteinExistence type="predicted"/>
<organism evidence="1 2">
    <name type="scientific">Bacillus thuringiensis</name>
    <dbReference type="NCBI Taxonomy" id="1428"/>
    <lineage>
        <taxon>Bacteria</taxon>
        <taxon>Bacillati</taxon>
        <taxon>Bacillota</taxon>
        <taxon>Bacilli</taxon>
        <taxon>Bacillales</taxon>
        <taxon>Bacillaceae</taxon>
        <taxon>Bacillus</taxon>
        <taxon>Bacillus cereus group</taxon>
    </lineage>
</organism>
<dbReference type="AlphaFoldDB" id="A0A9X6YDB9"/>
<reference evidence="1 2" key="1">
    <citation type="submission" date="2017-09" db="EMBL/GenBank/DDBJ databases">
        <title>Large-scale bioinformatics analysis of Bacillus genomes uncovers conserved roles of natural products in bacterial physiology.</title>
        <authorList>
            <consortium name="Agbiome Team Llc"/>
            <person name="Bleich R.M."/>
            <person name="Grubbs K.J."/>
            <person name="Santa Maria K.C."/>
            <person name="Allen S.E."/>
            <person name="Farag S."/>
            <person name="Shank E.A."/>
            <person name="Bowers A."/>
        </authorList>
    </citation>
    <scope>NUCLEOTIDE SEQUENCE [LARGE SCALE GENOMIC DNA]</scope>
    <source>
        <strain evidence="1 2">AFS094940</strain>
    </source>
</reference>
<comment type="caution">
    <text evidence="1">The sequence shown here is derived from an EMBL/GenBank/DDBJ whole genome shotgun (WGS) entry which is preliminary data.</text>
</comment>
<evidence type="ECO:0000313" key="1">
    <source>
        <dbReference type="EMBL" id="PED10603.1"/>
    </source>
</evidence>